<dbReference type="Proteomes" id="UP000245934">
    <property type="component" value="Unassembled WGS sequence"/>
</dbReference>
<evidence type="ECO:0000259" key="1">
    <source>
        <dbReference type="Pfam" id="PF07883"/>
    </source>
</evidence>
<accession>A0A2V2N5E0</accession>
<dbReference type="Pfam" id="PF07883">
    <property type="entry name" value="Cupin_2"/>
    <property type="match status" value="1"/>
</dbReference>
<dbReference type="InterPro" id="IPR011051">
    <property type="entry name" value="RmlC_Cupin_sf"/>
</dbReference>
<organism evidence="2 3">
    <name type="scientific">Methanospirillum stamsii</name>
    <dbReference type="NCBI Taxonomy" id="1277351"/>
    <lineage>
        <taxon>Archaea</taxon>
        <taxon>Methanobacteriati</taxon>
        <taxon>Methanobacteriota</taxon>
        <taxon>Stenosarchaea group</taxon>
        <taxon>Methanomicrobia</taxon>
        <taxon>Methanomicrobiales</taxon>
        <taxon>Methanospirillaceae</taxon>
        <taxon>Methanospirillum</taxon>
    </lineage>
</organism>
<evidence type="ECO:0000313" key="3">
    <source>
        <dbReference type="Proteomes" id="UP000245934"/>
    </source>
</evidence>
<sequence length="131" mass="15265">MFFWRNFLRYYFLQYSFFQDHVSDSDDIPWYSPPGWKGVFLKDLIGDTQTNGKFSYHLVRVQENCEVPLHSHDSQYEWNVILGGNGIFTLDNRDFPITKGQTFVTPPGVTHIVRAGNRDLVLLAMFVPSLE</sequence>
<dbReference type="InterPro" id="IPR014710">
    <property type="entry name" value="RmlC-like_jellyroll"/>
</dbReference>
<dbReference type="EMBL" id="QGMZ01000041">
    <property type="protein sequence ID" value="PWR70493.1"/>
    <property type="molecule type" value="Genomic_DNA"/>
</dbReference>
<evidence type="ECO:0000313" key="2">
    <source>
        <dbReference type="EMBL" id="PWR70493.1"/>
    </source>
</evidence>
<reference evidence="2 3" key="1">
    <citation type="submission" date="2018-05" db="EMBL/GenBank/DDBJ databases">
        <title>Draft genome of Methanospirillum stamsii Pt1.</title>
        <authorList>
            <person name="Dueholm M.S."/>
            <person name="Nielsen P.H."/>
            <person name="Bakmann L.F."/>
            <person name="Otzen D.E."/>
        </authorList>
    </citation>
    <scope>NUCLEOTIDE SEQUENCE [LARGE SCALE GENOMIC DNA]</scope>
    <source>
        <strain evidence="2 3">Pt1</strain>
    </source>
</reference>
<dbReference type="AlphaFoldDB" id="A0A2V2N5E0"/>
<name>A0A2V2N5E0_9EURY</name>
<protein>
    <submittedName>
        <fullName evidence="2">Cupin domain-containing protein</fullName>
    </submittedName>
</protein>
<comment type="caution">
    <text evidence="2">The sequence shown here is derived from an EMBL/GenBank/DDBJ whole genome shotgun (WGS) entry which is preliminary data.</text>
</comment>
<keyword evidence="3" id="KW-1185">Reference proteome</keyword>
<dbReference type="SUPFAM" id="SSF51182">
    <property type="entry name" value="RmlC-like cupins"/>
    <property type="match status" value="1"/>
</dbReference>
<gene>
    <name evidence="2" type="ORF">DLD82_15590</name>
</gene>
<dbReference type="Gene3D" id="2.60.120.10">
    <property type="entry name" value="Jelly Rolls"/>
    <property type="match status" value="1"/>
</dbReference>
<dbReference type="InterPro" id="IPR013096">
    <property type="entry name" value="Cupin_2"/>
</dbReference>
<proteinExistence type="predicted"/>
<feature type="domain" description="Cupin type-2" evidence="1">
    <location>
        <begin position="58"/>
        <end position="124"/>
    </location>
</feature>